<protein>
    <submittedName>
        <fullName evidence="1">Uncharacterized protein</fullName>
    </submittedName>
</protein>
<evidence type="ECO:0000313" key="1">
    <source>
        <dbReference type="EMBL" id="KAJ7556522.1"/>
    </source>
</evidence>
<keyword evidence="2" id="KW-1185">Reference proteome</keyword>
<sequence length="134" mass="13288">MVLVASLCCPSLKDPGMDICLVPRDVDGWEDVDGRCGSGGGGIGAGAEAEDVDRLCRSYGDGTGVRAAVEVVDPWGVLAEGVRVAVVEAEAEAVAVAGADATMGVGAVVLGVPVAGCITVDPILTTVLNNGFSS</sequence>
<comment type="caution">
    <text evidence="1">The sequence shown here is derived from an EMBL/GenBank/DDBJ whole genome shotgun (WGS) entry which is preliminary data.</text>
</comment>
<organism evidence="1 2">
    <name type="scientific">Diphasiastrum complanatum</name>
    <name type="common">Issler's clubmoss</name>
    <name type="synonym">Lycopodium complanatum</name>
    <dbReference type="NCBI Taxonomy" id="34168"/>
    <lineage>
        <taxon>Eukaryota</taxon>
        <taxon>Viridiplantae</taxon>
        <taxon>Streptophyta</taxon>
        <taxon>Embryophyta</taxon>
        <taxon>Tracheophyta</taxon>
        <taxon>Lycopodiopsida</taxon>
        <taxon>Lycopodiales</taxon>
        <taxon>Lycopodiaceae</taxon>
        <taxon>Lycopodioideae</taxon>
        <taxon>Diphasiastrum</taxon>
    </lineage>
</organism>
<gene>
    <name evidence="1" type="ORF">O6H91_05G087200</name>
</gene>
<dbReference type="Proteomes" id="UP001162992">
    <property type="component" value="Chromosome 5"/>
</dbReference>
<reference evidence="2" key="1">
    <citation type="journal article" date="2024" name="Proc. Natl. Acad. Sci. U.S.A.">
        <title>Extraordinary preservation of gene collinearity over three hundred million years revealed in homosporous lycophytes.</title>
        <authorList>
            <person name="Li C."/>
            <person name="Wickell D."/>
            <person name="Kuo L.Y."/>
            <person name="Chen X."/>
            <person name="Nie B."/>
            <person name="Liao X."/>
            <person name="Peng D."/>
            <person name="Ji J."/>
            <person name="Jenkins J."/>
            <person name="Williams M."/>
            <person name="Shu S."/>
            <person name="Plott C."/>
            <person name="Barry K."/>
            <person name="Rajasekar S."/>
            <person name="Grimwood J."/>
            <person name="Han X."/>
            <person name="Sun S."/>
            <person name="Hou Z."/>
            <person name="He W."/>
            <person name="Dai G."/>
            <person name="Sun C."/>
            <person name="Schmutz J."/>
            <person name="Leebens-Mack J.H."/>
            <person name="Li F.W."/>
            <person name="Wang L."/>
        </authorList>
    </citation>
    <scope>NUCLEOTIDE SEQUENCE [LARGE SCALE GENOMIC DNA]</scope>
    <source>
        <strain evidence="2">cv. PW_Plant_1</strain>
    </source>
</reference>
<proteinExistence type="predicted"/>
<accession>A0ACC2DQX2</accession>
<evidence type="ECO:0000313" key="2">
    <source>
        <dbReference type="Proteomes" id="UP001162992"/>
    </source>
</evidence>
<name>A0ACC2DQX2_DIPCM</name>
<dbReference type="EMBL" id="CM055096">
    <property type="protein sequence ID" value="KAJ7556522.1"/>
    <property type="molecule type" value="Genomic_DNA"/>
</dbReference>